<evidence type="ECO:0000256" key="5">
    <source>
        <dbReference type="ARBA" id="ARBA00022884"/>
    </source>
</evidence>
<dbReference type="SMART" id="SM00487">
    <property type="entry name" value="DEXDc"/>
    <property type="match status" value="1"/>
</dbReference>
<protein>
    <recommendedName>
        <fullName evidence="7">ATP-dependent RNA helicase</fullName>
        <ecNumber evidence="7">3.6.4.13</ecNumber>
    </recommendedName>
</protein>
<name>A0A5B8MIP2_9CHLO</name>
<evidence type="ECO:0000256" key="2">
    <source>
        <dbReference type="ARBA" id="ARBA00022801"/>
    </source>
</evidence>
<dbReference type="PROSITE" id="PS51195">
    <property type="entry name" value="Q_MOTIF"/>
    <property type="match status" value="1"/>
</dbReference>
<dbReference type="Pfam" id="PF00270">
    <property type="entry name" value="DEAD"/>
    <property type="match status" value="1"/>
</dbReference>
<dbReference type="EMBL" id="CP031036">
    <property type="protein sequence ID" value="QDZ19944.1"/>
    <property type="molecule type" value="Genomic_DNA"/>
</dbReference>
<feature type="domain" description="DEAD-box RNA helicase Q" evidence="11">
    <location>
        <begin position="99"/>
        <end position="128"/>
    </location>
</feature>
<keyword evidence="4 7" id="KW-0067">ATP-binding</keyword>
<dbReference type="SMART" id="SM00490">
    <property type="entry name" value="HELICc"/>
    <property type="match status" value="1"/>
</dbReference>
<dbReference type="CDD" id="cd18787">
    <property type="entry name" value="SF2_C_DEAD"/>
    <property type="match status" value="1"/>
</dbReference>
<dbReference type="Gene3D" id="3.40.50.300">
    <property type="entry name" value="P-loop containing nucleotide triphosphate hydrolases"/>
    <property type="match status" value="2"/>
</dbReference>
<dbReference type="EC" id="3.6.4.13" evidence="7"/>
<evidence type="ECO:0000259" key="9">
    <source>
        <dbReference type="PROSITE" id="PS51192"/>
    </source>
</evidence>
<sequence>MNQDGGSGGRGGSGGGGRFQKRPKRGGGGGGNGRPTFQKRQRGGSNGGDREQQQGKYFKESGGQNSHAGGGHQQRPPQQNGGGHHSRTSATTLAHMTQVRFADLPIHASTKKAIREVMGYACCTEVQSQALPVCLGDSDAVVKAKTGTGKTIAFLVPAIEKALKSPVGRGQIPILAISPTRELAQQIAEEAMALTRFHGREVSRIQCVVGGTNVKSDIRKLKAAAPFILVATPGRLNDLFQNGGLDSMVRQLQVLIFDEADQLLDMGFRPAITEALRYLPAPGRRQSYLFSATFPNQVEKLTKDALSSNHVVVDTVGEEEQTNTHVQQYSLVCEHSAMPAHLWKFLQEAKSKSKDFKVIVFFPTARVVQYYAELFQKLGFPVIEMHSRKSQSVRNKMADIFRNETGRVMFTSDVSARGMDYPGVTMVVQFNMPPDAAQYVHRLGRTGRGTATEGQGILLLADFERSFLNKVRDLPIEPLTKLSEVEVADFDPTLLGAVRKMNNLTLVMAYQAWLGFYNSNLKLLRWSKEDLVAEANDWASRGSVSKARTEFLAAKVAVAVDVADAVADAAAVVVADVEDVVDAEDIPDRKMTNIVLNVV</sequence>
<evidence type="ECO:0000256" key="7">
    <source>
        <dbReference type="RuleBase" id="RU365068"/>
    </source>
</evidence>
<comment type="function">
    <text evidence="7">RNA helicase.</text>
</comment>
<organism evidence="12 13">
    <name type="scientific">Chloropicon primus</name>
    <dbReference type="NCBI Taxonomy" id="1764295"/>
    <lineage>
        <taxon>Eukaryota</taxon>
        <taxon>Viridiplantae</taxon>
        <taxon>Chlorophyta</taxon>
        <taxon>Chloropicophyceae</taxon>
        <taxon>Chloropicales</taxon>
        <taxon>Chloropicaceae</taxon>
        <taxon>Chloropicon</taxon>
    </lineage>
</organism>
<reference evidence="12 13" key="1">
    <citation type="submission" date="2018-07" db="EMBL/GenBank/DDBJ databases">
        <title>The complete nuclear genome of the prasinophyte Chloropicon primus (CCMP1205).</title>
        <authorList>
            <person name="Pombert J.-F."/>
            <person name="Otis C."/>
            <person name="Turmel M."/>
            <person name="Lemieux C."/>
        </authorList>
    </citation>
    <scope>NUCLEOTIDE SEQUENCE [LARGE SCALE GENOMIC DNA]</scope>
    <source>
        <strain evidence="12 13">CCMP1205</strain>
    </source>
</reference>
<keyword evidence="13" id="KW-1185">Reference proteome</keyword>
<feature type="domain" description="Helicase C-terminal" evidence="10">
    <location>
        <begin position="337"/>
        <end position="493"/>
    </location>
</feature>
<evidence type="ECO:0000256" key="6">
    <source>
        <dbReference type="PROSITE-ProRule" id="PRU00552"/>
    </source>
</evidence>
<dbReference type="Pfam" id="PF00271">
    <property type="entry name" value="Helicase_C"/>
    <property type="match status" value="1"/>
</dbReference>
<dbReference type="InterPro" id="IPR011545">
    <property type="entry name" value="DEAD/DEAH_box_helicase_dom"/>
</dbReference>
<dbReference type="SUPFAM" id="SSF52540">
    <property type="entry name" value="P-loop containing nucleoside triphosphate hydrolases"/>
    <property type="match status" value="1"/>
</dbReference>
<dbReference type="STRING" id="1764295.A0A5B8MIP2"/>
<dbReference type="GO" id="GO:0016787">
    <property type="term" value="F:hydrolase activity"/>
    <property type="evidence" value="ECO:0007669"/>
    <property type="project" value="UniProtKB-KW"/>
</dbReference>
<feature type="domain" description="Helicase ATP-binding" evidence="9">
    <location>
        <begin position="131"/>
        <end position="312"/>
    </location>
</feature>
<evidence type="ECO:0000256" key="1">
    <source>
        <dbReference type="ARBA" id="ARBA00022741"/>
    </source>
</evidence>
<dbReference type="InterPro" id="IPR027417">
    <property type="entry name" value="P-loop_NTPase"/>
</dbReference>
<gene>
    <name evidence="12" type="ORF">A3770_03p24620</name>
</gene>
<keyword evidence="3 7" id="KW-0347">Helicase</keyword>
<evidence type="ECO:0000256" key="8">
    <source>
        <dbReference type="SAM" id="MobiDB-lite"/>
    </source>
</evidence>
<evidence type="ECO:0000313" key="12">
    <source>
        <dbReference type="EMBL" id="QDZ19944.1"/>
    </source>
</evidence>
<dbReference type="OrthoDB" id="193716at2759"/>
<keyword evidence="5 7" id="KW-0694">RNA-binding</keyword>
<comment type="domain">
    <text evidence="7">The Q motif is unique to and characteristic of the DEAD box family of RNA helicases and controls ATP binding and hydrolysis.</text>
</comment>
<keyword evidence="1 7" id="KW-0547">Nucleotide-binding</keyword>
<dbReference type="GO" id="GO:0003724">
    <property type="term" value="F:RNA helicase activity"/>
    <property type="evidence" value="ECO:0007669"/>
    <property type="project" value="UniProtKB-EC"/>
</dbReference>
<dbReference type="PANTHER" id="PTHR24031">
    <property type="entry name" value="RNA HELICASE"/>
    <property type="match status" value="1"/>
</dbReference>
<dbReference type="GO" id="GO:0003723">
    <property type="term" value="F:RNA binding"/>
    <property type="evidence" value="ECO:0007669"/>
    <property type="project" value="UniProtKB-UniRule"/>
</dbReference>
<feature type="short sequence motif" description="Q motif" evidence="6">
    <location>
        <begin position="99"/>
        <end position="128"/>
    </location>
</feature>
<evidence type="ECO:0000259" key="11">
    <source>
        <dbReference type="PROSITE" id="PS51195"/>
    </source>
</evidence>
<feature type="region of interest" description="Disordered" evidence="8">
    <location>
        <begin position="1"/>
        <end position="88"/>
    </location>
</feature>
<comment type="catalytic activity">
    <reaction evidence="7">
        <text>ATP + H2O = ADP + phosphate + H(+)</text>
        <dbReference type="Rhea" id="RHEA:13065"/>
        <dbReference type="ChEBI" id="CHEBI:15377"/>
        <dbReference type="ChEBI" id="CHEBI:15378"/>
        <dbReference type="ChEBI" id="CHEBI:30616"/>
        <dbReference type="ChEBI" id="CHEBI:43474"/>
        <dbReference type="ChEBI" id="CHEBI:456216"/>
        <dbReference type="EC" id="3.6.4.13"/>
    </reaction>
</comment>
<feature type="compositionally biased region" description="Basic and acidic residues" evidence="8">
    <location>
        <begin position="48"/>
        <end position="59"/>
    </location>
</feature>
<dbReference type="InterPro" id="IPR014001">
    <property type="entry name" value="Helicase_ATP-bd"/>
</dbReference>
<dbReference type="GO" id="GO:0005524">
    <property type="term" value="F:ATP binding"/>
    <property type="evidence" value="ECO:0007669"/>
    <property type="project" value="UniProtKB-UniRule"/>
</dbReference>
<comment type="similarity">
    <text evidence="7">Belongs to the DEAD box helicase family.</text>
</comment>
<dbReference type="PROSITE" id="PS51194">
    <property type="entry name" value="HELICASE_CTER"/>
    <property type="match status" value="1"/>
</dbReference>
<dbReference type="Proteomes" id="UP000316726">
    <property type="component" value="Chromosome 3"/>
</dbReference>
<evidence type="ECO:0000259" key="10">
    <source>
        <dbReference type="PROSITE" id="PS51194"/>
    </source>
</evidence>
<feature type="compositionally biased region" description="Gly residues" evidence="8">
    <location>
        <begin position="1"/>
        <end position="18"/>
    </location>
</feature>
<accession>A0A5B8MIP2</accession>
<dbReference type="AlphaFoldDB" id="A0A5B8MIP2"/>
<evidence type="ECO:0000256" key="4">
    <source>
        <dbReference type="ARBA" id="ARBA00022840"/>
    </source>
</evidence>
<dbReference type="InterPro" id="IPR014014">
    <property type="entry name" value="RNA_helicase_DEAD_Q_motif"/>
</dbReference>
<evidence type="ECO:0000313" key="13">
    <source>
        <dbReference type="Proteomes" id="UP000316726"/>
    </source>
</evidence>
<evidence type="ECO:0000256" key="3">
    <source>
        <dbReference type="ARBA" id="ARBA00022806"/>
    </source>
</evidence>
<proteinExistence type="inferred from homology"/>
<dbReference type="InterPro" id="IPR001650">
    <property type="entry name" value="Helicase_C-like"/>
</dbReference>
<keyword evidence="2 7" id="KW-0378">Hydrolase</keyword>
<dbReference type="PROSITE" id="PS51192">
    <property type="entry name" value="HELICASE_ATP_BIND_1"/>
    <property type="match status" value="1"/>
</dbReference>